<organism evidence="2 3">
    <name type="scientific">Malassezia psittaci</name>
    <dbReference type="NCBI Taxonomy" id="1821823"/>
    <lineage>
        <taxon>Eukaryota</taxon>
        <taxon>Fungi</taxon>
        <taxon>Dikarya</taxon>
        <taxon>Basidiomycota</taxon>
        <taxon>Ustilaginomycotina</taxon>
        <taxon>Malasseziomycetes</taxon>
        <taxon>Malasseziales</taxon>
        <taxon>Malasseziaceae</taxon>
        <taxon>Malassezia</taxon>
    </lineage>
</organism>
<feature type="compositionally biased region" description="Polar residues" evidence="1">
    <location>
        <begin position="363"/>
        <end position="385"/>
    </location>
</feature>
<feature type="compositionally biased region" description="Polar residues" evidence="1">
    <location>
        <begin position="198"/>
        <end position="207"/>
    </location>
</feature>
<feature type="compositionally biased region" description="Low complexity" evidence="1">
    <location>
        <begin position="177"/>
        <end position="189"/>
    </location>
</feature>
<feature type="compositionally biased region" description="Basic and acidic residues" evidence="1">
    <location>
        <begin position="405"/>
        <end position="422"/>
    </location>
</feature>
<feature type="compositionally biased region" description="Polar residues" evidence="1">
    <location>
        <begin position="317"/>
        <end position="336"/>
    </location>
</feature>
<feature type="compositionally biased region" description="Polar residues" evidence="1">
    <location>
        <begin position="106"/>
        <end position="149"/>
    </location>
</feature>
<evidence type="ECO:0000256" key="1">
    <source>
        <dbReference type="SAM" id="MobiDB-lite"/>
    </source>
</evidence>
<feature type="compositionally biased region" description="Basic and acidic residues" evidence="1">
    <location>
        <begin position="253"/>
        <end position="265"/>
    </location>
</feature>
<accession>A0AAF0FC54</accession>
<feature type="compositionally biased region" description="Low complexity" evidence="1">
    <location>
        <begin position="237"/>
        <end position="252"/>
    </location>
</feature>
<evidence type="ECO:0000313" key="2">
    <source>
        <dbReference type="EMBL" id="WFD44690.1"/>
    </source>
</evidence>
<evidence type="ECO:0000313" key="3">
    <source>
        <dbReference type="Proteomes" id="UP001214628"/>
    </source>
</evidence>
<dbReference type="Proteomes" id="UP001214628">
    <property type="component" value="Chromosome 5"/>
</dbReference>
<dbReference type="EMBL" id="CP118379">
    <property type="protein sequence ID" value="WFD44690.1"/>
    <property type="molecule type" value="Genomic_DNA"/>
</dbReference>
<feature type="region of interest" description="Disordered" evidence="1">
    <location>
        <begin position="1"/>
        <end position="60"/>
    </location>
</feature>
<feature type="region of interest" description="Disordered" evidence="1">
    <location>
        <begin position="94"/>
        <end position="423"/>
    </location>
</feature>
<feature type="compositionally biased region" description="Low complexity" evidence="1">
    <location>
        <begin position="337"/>
        <end position="350"/>
    </location>
</feature>
<protein>
    <submittedName>
        <fullName evidence="2">Uncharacterized protein</fullName>
    </submittedName>
</protein>
<sequence>MRSSSDQAPKPPPKSRKDLGRLLGRSGRSSEKNKNKHRISQYVEPHLEGDEEDEQPPLSRIDIIDQLDISGVHGASPPIRAFDPSVDPVTNQMFQSHQRGGRTADPLTTEQYRVHQAPTNSSRAPFQNRAASDSQSSLGFDSPSDSANPNAELFGVATEPWQEFANSTSHGRRNYSDDPPSGRSSRSSSFADMETYLRGNSRNTAGSNPAGAAKLPTSSRANEVTFDEEPISSAPITRKSTLRSTSGTGRSKSLLDRFRRLKVDPDEVDTEPSVMPAEQTVASMNAPKPSRSRRYAAQDQTTPTRAGGISGAAPALSHSQEPTTNLSRLDPSSNFARGSPEPRSSRNSSSRTRRSPYVGGSTEAYNSELGNTVRSNSRYAQSGQRSLPALPPKEEAAPPMGGVSHHADYTEVVPDADRDHHSLGRSKTFLSRLANSSKARVI</sequence>
<gene>
    <name evidence="2" type="ORF">MPSI1_003360</name>
</gene>
<reference evidence="2" key="1">
    <citation type="submission" date="2023-02" db="EMBL/GenBank/DDBJ databases">
        <title>Mating type loci evolution in Malassezia.</title>
        <authorList>
            <person name="Coelho M.A."/>
        </authorList>
    </citation>
    <scope>NUCLEOTIDE SEQUENCE</scope>
    <source>
        <strain evidence="2">CBS 14136</strain>
    </source>
</reference>
<proteinExistence type="predicted"/>
<dbReference type="AlphaFoldDB" id="A0AAF0FC54"/>
<keyword evidence="3" id="KW-1185">Reference proteome</keyword>
<name>A0AAF0FC54_9BASI</name>